<accession>A0ABY5KA16</accession>
<proteinExistence type="predicted"/>
<reference evidence="1 2" key="1">
    <citation type="submission" date="2022-07" db="EMBL/GenBank/DDBJ databases">
        <title>Novel species in genus cellulomonas.</title>
        <authorList>
            <person name="Ye L."/>
        </authorList>
    </citation>
    <scope>NUCLEOTIDE SEQUENCE [LARGE SCALE GENOMIC DNA]</scope>
    <source>
        <strain evidence="2">zg-Y908</strain>
    </source>
</reference>
<name>A0ABY5KA16_9CELL</name>
<evidence type="ECO:0000313" key="1">
    <source>
        <dbReference type="EMBL" id="UUI66898.1"/>
    </source>
</evidence>
<sequence length="221" mass="23211">MSCAVPSAVPSVVPRAVVLDGHIAGAGSQEGTRLVVGRWRRSPVGRFADVMVERPDGTRVLLAPRDDVVGLVTRLYTFDDVRVVEVAVVPDAAARAWTVTAGPLRARLVLGRRTATGRLLGLVPRAVVGARATGGLVDAVARTAVRGVRTRGRGRDGSLEVYAARDQHALVALDAQWDGRDLGGLRPVEPPVRFGFSSVPARPSVTALRVTIEAPAGPATP</sequence>
<keyword evidence="2" id="KW-1185">Reference proteome</keyword>
<dbReference type="EMBL" id="CP101989">
    <property type="protein sequence ID" value="UUI66898.1"/>
    <property type="molecule type" value="Genomic_DNA"/>
</dbReference>
<protein>
    <submittedName>
        <fullName evidence="1">Uncharacterized protein</fullName>
    </submittedName>
</protein>
<dbReference type="RefSeq" id="WP_227562946.1">
    <property type="nucleotide sequence ID" value="NZ_CP101989.1"/>
</dbReference>
<organism evidence="1 2">
    <name type="scientific">Cellulomonas wangsupingiae</name>
    <dbReference type="NCBI Taxonomy" id="2968085"/>
    <lineage>
        <taxon>Bacteria</taxon>
        <taxon>Bacillati</taxon>
        <taxon>Actinomycetota</taxon>
        <taxon>Actinomycetes</taxon>
        <taxon>Micrococcales</taxon>
        <taxon>Cellulomonadaceae</taxon>
        <taxon>Cellulomonas</taxon>
    </lineage>
</organism>
<evidence type="ECO:0000313" key="2">
    <source>
        <dbReference type="Proteomes" id="UP001317322"/>
    </source>
</evidence>
<dbReference type="Proteomes" id="UP001317322">
    <property type="component" value="Chromosome"/>
</dbReference>
<gene>
    <name evidence="1" type="ORF">NP075_09440</name>
</gene>